<accession>A0ABP9BYR8</accession>
<dbReference type="PROSITE" id="PS50005">
    <property type="entry name" value="TPR"/>
    <property type="match status" value="3"/>
</dbReference>
<dbReference type="PANTHER" id="PTHR34220:SF7">
    <property type="entry name" value="SENSOR HISTIDINE KINASE YPDA"/>
    <property type="match status" value="1"/>
</dbReference>
<dbReference type="Gene3D" id="1.25.40.10">
    <property type="entry name" value="Tetratricopeptide repeat domain"/>
    <property type="match status" value="2"/>
</dbReference>
<evidence type="ECO:0000313" key="5">
    <source>
        <dbReference type="Proteomes" id="UP001501411"/>
    </source>
</evidence>
<dbReference type="SUPFAM" id="SSF55874">
    <property type="entry name" value="ATPase domain of HSP90 chaperone/DNA topoisomerase II/histidine kinase"/>
    <property type="match status" value="1"/>
</dbReference>
<feature type="repeat" description="TPR" evidence="1">
    <location>
        <begin position="166"/>
        <end position="199"/>
    </location>
</feature>
<dbReference type="PANTHER" id="PTHR34220">
    <property type="entry name" value="SENSOR HISTIDINE KINASE YPDA"/>
    <property type="match status" value="1"/>
</dbReference>
<evidence type="ECO:0000256" key="1">
    <source>
        <dbReference type="PROSITE-ProRule" id="PRU00339"/>
    </source>
</evidence>
<name>A0ABP9BYR8_9SPHI</name>
<dbReference type="InterPro" id="IPR036890">
    <property type="entry name" value="HATPase_C_sf"/>
</dbReference>
<protein>
    <recommendedName>
        <fullName evidence="3">Signal transduction histidine kinase internal region domain-containing protein</fullName>
    </recommendedName>
</protein>
<dbReference type="EMBL" id="BAABIQ010000042">
    <property type="protein sequence ID" value="GAA4802271.1"/>
    <property type="molecule type" value="Genomic_DNA"/>
</dbReference>
<dbReference type="SMART" id="SM00028">
    <property type="entry name" value="TPR"/>
    <property type="match status" value="5"/>
</dbReference>
<keyword evidence="5" id="KW-1185">Reference proteome</keyword>
<keyword evidence="2" id="KW-0472">Membrane</keyword>
<dbReference type="SUPFAM" id="SSF48452">
    <property type="entry name" value="TPR-like"/>
    <property type="match status" value="2"/>
</dbReference>
<dbReference type="InterPro" id="IPR010559">
    <property type="entry name" value="Sig_transdc_His_kin_internal"/>
</dbReference>
<gene>
    <name evidence="4" type="ORF">GCM10023231_34050</name>
</gene>
<dbReference type="Pfam" id="PF13424">
    <property type="entry name" value="TPR_12"/>
    <property type="match status" value="2"/>
</dbReference>
<evidence type="ECO:0000259" key="3">
    <source>
        <dbReference type="Pfam" id="PF06580"/>
    </source>
</evidence>
<feature type="transmembrane region" description="Helical" evidence="2">
    <location>
        <begin position="357"/>
        <end position="376"/>
    </location>
</feature>
<sequence>MFRFETVLLFMTQMFIRNPLAIARNYFVLLLVIAITLNITTIHASPIEQAQNFQEVDSLLHHRDFERANRLLETLIQQGQVNHDAWLSGKAYAALGSSLLMQGKADLALKNYLTSLQLLDEKEYPKEVSKIYANVGALHSQLKRFSEAEQYLLKALQLNPSKEDRLKYLTNLSGVYLESGQKQKALHTFNEAIALGKAQKNKAVEAILYTNLSNYYLEQKQWDRAINHAQKSLELRAELRQAPSVITLNNLGYALTQQKKYREGILCYLQALPYASLQEKKQLYYNLYQANKLSGENGKSLQYIEAYDQIKDSLTTLNYRQKVAELDAQYQAKERQRKIEQLAATNTLQGKQLRQQAYLIIAGLMILALISLVVFLRWRHTRLKEQLEKSQLKYRFLLVQLNPHFIFNALQSVQRFIFRNDQQQSMEYLQRFSRLIRLVLENSAKDVISLDEELELLDNYLRLQQLNAEPAFTYEITVTAAVERELTVIPTMLLQPLVENAVVHGLKGRTNGRIALLFSNDGNKLRVLIQDNGVGFLQEKQANALHKSMSTDMLRQRIEEINKMGKQHIEFKLVNKGSEASPGTTIQLTVTS</sequence>
<keyword evidence="2" id="KW-0812">Transmembrane</keyword>
<evidence type="ECO:0000313" key="4">
    <source>
        <dbReference type="EMBL" id="GAA4802271.1"/>
    </source>
</evidence>
<organism evidence="4 5">
    <name type="scientific">Olivibacter ginsenosidimutans</name>
    <dbReference type="NCBI Taxonomy" id="1176537"/>
    <lineage>
        <taxon>Bacteria</taxon>
        <taxon>Pseudomonadati</taxon>
        <taxon>Bacteroidota</taxon>
        <taxon>Sphingobacteriia</taxon>
        <taxon>Sphingobacteriales</taxon>
        <taxon>Sphingobacteriaceae</taxon>
        <taxon>Olivibacter</taxon>
    </lineage>
</organism>
<feature type="repeat" description="TPR" evidence="1">
    <location>
        <begin position="206"/>
        <end position="239"/>
    </location>
</feature>
<comment type="caution">
    <text evidence="4">The sequence shown here is derived from an EMBL/GenBank/DDBJ whole genome shotgun (WGS) entry which is preliminary data.</text>
</comment>
<dbReference type="InterPro" id="IPR050640">
    <property type="entry name" value="Bact_2-comp_sensor_kinase"/>
</dbReference>
<dbReference type="InterPro" id="IPR019734">
    <property type="entry name" value="TPR_rpt"/>
</dbReference>
<dbReference type="Gene3D" id="3.30.565.10">
    <property type="entry name" value="Histidine kinase-like ATPase, C-terminal domain"/>
    <property type="match status" value="1"/>
</dbReference>
<evidence type="ECO:0000256" key="2">
    <source>
        <dbReference type="SAM" id="Phobius"/>
    </source>
</evidence>
<reference evidence="5" key="1">
    <citation type="journal article" date="2019" name="Int. J. Syst. Evol. Microbiol.">
        <title>The Global Catalogue of Microorganisms (GCM) 10K type strain sequencing project: providing services to taxonomists for standard genome sequencing and annotation.</title>
        <authorList>
            <consortium name="The Broad Institute Genomics Platform"/>
            <consortium name="The Broad Institute Genome Sequencing Center for Infectious Disease"/>
            <person name="Wu L."/>
            <person name="Ma J."/>
        </authorList>
    </citation>
    <scope>NUCLEOTIDE SEQUENCE [LARGE SCALE GENOMIC DNA]</scope>
    <source>
        <strain evidence="5">JCM 18200</strain>
    </source>
</reference>
<keyword evidence="2" id="KW-1133">Transmembrane helix</keyword>
<dbReference type="Proteomes" id="UP001501411">
    <property type="component" value="Unassembled WGS sequence"/>
</dbReference>
<dbReference type="PROSITE" id="PS50293">
    <property type="entry name" value="TPR_REGION"/>
    <property type="match status" value="1"/>
</dbReference>
<dbReference type="InterPro" id="IPR011990">
    <property type="entry name" value="TPR-like_helical_dom_sf"/>
</dbReference>
<feature type="repeat" description="TPR" evidence="1">
    <location>
        <begin position="129"/>
        <end position="162"/>
    </location>
</feature>
<proteinExistence type="predicted"/>
<dbReference type="Pfam" id="PF06580">
    <property type="entry name" value="His_kinase"/>
    <property type="match status" value="1"/>
</dbReference>
<keyword evidence="1" id="KW-0802">TPR repeat</keyword>
<feature type="domain" description="Signal transduction histidine kinase internal region" evidence="3">
    <location>
        <begin position="393"/>
        <end position="468"/>
    </location>
</feature>